<protein>
    <submittedName>
        <fullName evidence="3">Undecaprenyl pyrophosphate phosphatase</fullName>
    </submittedName>
</protein>
<evidence type="ECO:0000313" key="4">
    <source>
        <dbReference type="Proteomes" id="UP000255283"/>
    </source>
</evidence>
<dbReference type="EMBL" id="UGTJ01000001">
    <property type="protein sequence ID" value="SUB79135.1"/>
    <property type="molecule type" value="Genomic_DNA"/>
</dbReference>
<accession>A0AAQ1ZI77</accession>
<evidence type="ECO:0000313" key="3">
    <source>
        <dbReference type="EMBL" id="SUB79135.1"/>
    </source>
</evidence>
<keyword evidence="1" id="KW-0812">Transmembrane</keyword>
<dbReference type="RefSeq" id="WP_004341857.1">
    <property type="nucleotide sequence ID" value="NZ_CAURJP010000020.1"/>
</dbReference>
<dbReference type="InterPro" id="IPR000326">
    <property type="entry name" value="PAP2/HPO"/>
</dbReference>
<dbReference type="Proteomes" id="UP000255283">
    <property type="component" value="Unassembled WGS sequence"/>
</dbReference>
<dbReference type="AlphaFoldDB" id="A0AAQ1ZI77"/>
<dbReference type="PANTHER" id="PTHR14969">
    <property type="entry name" value="SPHINGOSINE-1-PHOSPHATE PHOSPHOHYDROLASE"/>
    <property type="match status" value="1"/>
</dbReference>
<proteinExistence type="predicted"/>
<evidence type="ECO:0000259" key="2">
    <source>
        <dbReference type="SMART" id="SM00014"/>
    </source>
</evidence>
<dbReference type="InterPro" id="IPR036938">
    <property type="entry name" value="PAP2/HPO_sf"/>
</dbReference>
<organism evidence="3 4">
    <name type="scientific">Segatella buccae</name>
    <dbReference type="NCBI Taxonomy" id="28126"/>
    <lineage>
        <taxon>Bacteria</taxon>
        <taxon>Pseudomonadati</taxon>
        <taxon>Bacteroidota</taxon>
        <taxon>Bacteroidia</taxon>
        <taxon>Bacteroidales</taxon>
        <taxon>Prevotellaceae</taxon>
        <taxon>Segatella</taxon>
    </lineage>
</organism>
<reference evidence="3 4" key="1">
    <citation type="submission" date="2018-06" db="EMBL/GenBank/DDBJ databases">
        <authorList>
            <consortium name="Pathogen Informatics"/>
            <person name="Doyle S."/>
        </authorList>
    </citation>
    <scope>NUCLEOTIDE SEQUENCE [LARGE SCALE GENOMIC DNA]</scope>
    <source>
        <strain evidence="3 4">NCTC13063</strain>
    </source>
</reference>
<feature type="transmembrane region" description="Helical" evidence="1">
    <location>
        <begin position="28"/>
        <end position="50"/>
    </location>
</feature>
<comment type="caution">
    <text evidence="3">The sequence shown here is derived from an EMBL/GenBank/DDBJ whole genome shotgun (WGS) entry which is preliminary data.</text>
</comment>
<feature type="domain" description="Phosphatidic acid phosphatase type 2/haloperoxidase" evidence="2">
    <location>
        <begin position="62"/>
        <end position="178"/>
    </location>
</feature>
<dbReference type="SUPFAM" id="SSF48317">
    <property type="entry name" value="Acid phosphatase/Vanadium-dependent haloperoxidase"/>
    <property type="match status" value="1"/>
</dbReference>
<name>A0AAQ1ZI77_9BACT</name>
<keyword evidence="1" id="KW-1133">Transmembrane helix</keyword>
<feature type="transmembrane region" description="Helical" evidence="1">
    <location>
        <begin position="203"/>
        <end position="225"/>
    </location>
</feature>
<evidence type="ECO:0000256" key="1">
    <source>
        <dbReference type="SAM" id="Phobius"/>
    </source>
</evidence>
<dbReference type="Gene3D" id="1.20.144.10">
    <property type="entry name" value="Phosphatidic acid phosphatase type 2/haloperoxidase"/>
    <property type="match status" value="1"/>
</dbReference>
<feature type="transmembrane region" description="Helical" evidence="1">
    <location>
        <begin position="139"/>
        <end position="157"/>
    </location>
</feature>
<keyword evidence="1" id="KW-0472">Membrane</keyword>
<dbReference type="PANTHER" id="PTHR14969:SF13">
    <property type="entry name" value="AT30094P"/>
    <property type="match status" value="1"/>
</dbReference>
<feature type="transmembrane region" description="Helical" evidence="1">
    <location>
        <begin position="59"/>
        <end position="77"/>
    </location>
</feature>
<feature type="transmembrane region" description="Helical" evidence="1">
    <location>
        <begin position="163"/>
        <end position="182"/>
    </location>
</feature>
<feature type="transmembrane region" description="Helical" evidence="1">
    <location>
        <begin position="111"/>
        <end position="132"/>
    </location>
</feature>
<sequence>MTIENWMSIDRELLYWFNGSNSQVLDGVAMTLTSGLTWLPLYMVLFYLVVKNNETMRQITLVMASVAFCLFLSDGMADGVVKPLVARFRPCNDPIWRYTFDVVGNYRPDGFSFFSAHASNTMSLAIFFCLLVRSRMLSCFLIGWSLINCWTRLYLGAHYPFDILVGLLWGSISGSLAYYAYLRTYQKISPDSTYVSTQYTPSGYDFTGIDMVVTTIVLTCMYALIKSLIV</sequence>
<gene>
    <name evidence="3" type="ORF">NCTC13063_00392</name>
</gene>
<dbReference type="Pfam" id="PF01569">
    <property type="entry name" value="PAP2"/>
    <property type="match status" value="1"/>
</dbReference>
<dbReference type="SMART" id="SM00014">
    <property type="entry name" value="acidPPc"/>
    <property type="match status" value="1"/>
</dbReference>